<dbReference type="AlphaFoldDB" id="A0A2D2CY13"/>
<dbReference type="EMBL" id="CP023737">
    <property type="protein sequence ID" value="ATQ67642.1"/>
    <property type="molecule type" value="Genomic_DNA"/>
</dbReference>
<evidence type="ECO:0000313" key="2">
    <source>
        <dbReference type="EMBL" id="ATQ67642.1"/>
    </source>
</evidence>
<feature type="compositionally biased region" description="Basic residues" evidence="1">
    <location>
        <begin position="12"/>
        <end position="22"/>
    </location>
</feature>
<dbReference type="KEGG" id="mtw:CQW49_06895"/>
<feature type="region of interest" description="Disordered" evidence="1">
    <location>
        <begin position="1"/>
        <end position="22"/>
    </location>
</feature>
<evidence type="ECO:0000313" key="3">
    <source>
        <dbReference type="Proteomes" id="UP000230709"/>
    </source>
</evidence>
<gene>
    <name evidence="2" type="ORF">CQW49_06895</name>
</gene>
<reference evidence="3" key="1">
    <citation type="submission" date="2017-10" db="EMBL/GenBank/DDBJ databases">
        <title>Completed PacBio SMRT sequence of Methylosinus trichosporium OB3b reveals presence of a third large plasmid.</title>
        <authorList>
            <person name="Charles T.C."/>
            <person name="Lynch M.D.J."/>
            <person name="Heil J.R."/>
            <person name="Cheng J."/>
        </authorList>
    </citation>
    <scope>NUCLEOTIDE SEQUENCE [LARGE SCALE GENOMIC DNA]</scope>
    <source>
        <strain evidence="3">OB3b</strain>
    </source>
</reference>
<organism evidence="2 3">
    <name type="scientific">Methylosinus trichosporium (strain ATCC 35070 / NCIMB 11131 / UNIQEM 75 / OB3b)</name>
    <dbReference type="NCBI Taxonomy" id="595536"/>
    <lineage>
        <taxon>Bacteria</taxon>
        <taxon>Pseudomonadati</taxon>
        <taxon>Pseudomonadota</taxon>
        <taxon>Alphaproteobacteria</taxon>
        <taxon>Hyphomicrobiales</taxon>
        <taxon>Methylocystaceae</taxon>
        <taxon>Methylosinus</taxon>
    </lineage>
</organism>
<dbReference type="STRING" id="595536.GCA_000178815_03776"/>
<keyword evidence="3" id="KW-1185">Reference proteome</keyword>
<proteinExistence type="predicted"/>
<dbReference type="Proteomes" id="UP000230709">
    <property type="component" value="Chromosome"/>
</dbReference>
<accession>A0A2D2CY13</accession>
<protein>
    <submittedName>
        <fullName evidence="2">Uncharacterized protein</fullName>
    </submittedName>
</protein>
<evidence type="ECO:0000256" key="1">
    <source>
        <dbReference type="SAM" id="MobiDB-lite"/>
    </source>
</evidence>
<sequence>MNRSTSAIGRRSPPRNNHRATHKFPLGAHVMCVVGVLSERAPSEILRLLPDGGTGLQYRIRGERDGVERVVTESSIVTPR</sequence>
<name>A0A2D2CY13_METT3</name>